<dbReference type="Proteomes" id="UP001292079">
    <property type="component" value="Unassembled WGS sequence"/>
</dbReference>
<evidence type="ECO:0000313" key="2">
    <source>
        <dbReference type="Proteomes" id="UP001292079"/>
    </source>
</evidence>
<keyword evidence="2" id="KW-1185">Reference proteome</keyword>
<organism evidence="1 2">
    <name type="scientific">Schistosoma mekongi</name>
    <name type="common">Parasitic worm</name>
    <dbReference type="NCBI Taxonomy" id="38744"/>
    <lineage>
        <taxon>Eukaryota</taxon>
        <taxon>Metazoa</taxon>
        <taxon>Spiralia</taxon>
        <taxon>Lophotrochozoa</taxon>
        <taxon>Platyhelminthes</taxon>
        <taxon>Trematoda</taxon>
        <taxon>Digenea</taxon>
        <taxon>Strigeidida</taxon>
        <taxon>Schistosomatoidea</taxon>
        <taxon>Schistosomatidae</taxon>
        <taxon>Schistosoma</taxon>
    </lineage>
</organism>
<dbReference type="InterPro" id="IPR011989">
    <property type="entry name" value="ARM-like"/>
</dbReference>
<dbReference type="EMBL" id="JALJAT010000004">
    <property type="protein sequence ID" value="KAK4470770.1"/>
    <property type="molecule type" value="Genomic_DNA"/>
</dbReference>
<dbReference type="AlphaFoldDB" id="A0AAE2D5D8"/>
<comment type="caution">
    <text evidence="1">The sequence shown here is derived from an EMBL/GenBank/DDBJ whole genome shotgun (WGS) entry which is preliminary data.</text>
</comment>
<accession>A0AAE2D5D8</accession>
<name>A0AAE2D5D8_SCHME</name>
<protein>
    <submittedName>
        <fullName evidence="1">Uncharacterized protein</fullName>
    </submittedName>
</protein>
<sequence length="137" mass="15906">MQTSSLLNKTISSTNHDLFQYREEDKSDVKKQCTAGLLGLCCIIINKKLENARRFVTLGGVEKCQELLKFCINNGHLIRFDCNTEQLLNEDKTTQIVIKLLRQLLFMLWQFTELRPIYKLTSYNAEHCCFIIQSLIA</sequence>
<gene>
    <name evidence="1" type="ORF">MN116_006292</name>
</gene>
<proteinExistence type="predicted"/>
<reference evidence="1" key="2">
    <citation type="journal article" date="2023" name="Infect Dis Poverty">
        <title>Chromosome-scale genome of the human blood fluke Schistosoma mekongi and its implications for public health.</title>
        <authorList>
            <person name="Zhou M."/>
            <person name="Xu L."/>
            <person name="Xu D."/>
            <person name="Chen W."/>
            <person name="Khan J."/>
            <person name="Hu Y."/>
            <person name="Huang H."/>
            <person name="Wei H."/>
            <person name="Zhang Y."/>
            <person name="Chusongsang P."/>
            <person name="Tanasarnprasert K."/>
            <person name="Hu X."/>
            <person name="Limpanont Y."/>
            <person name="Lv Z."/>
        </authorList>
    </citation>
    <scope>NUCLEOTIDE SEQUENCE</scope>
    <source>
        <strain evidence="1">LV_2022a</strain>
    </source>
</reference>
<evidence type="ECO:0000313" key="1">
    <source>
        <dbReference type="EMBL" id="KAK4470770.1"/>
    </source>
</evidence>
<reference evidence="1" key="1">
    <citation type="submission" date="2022-04" db="EMBL/GenBank/DDBJ databases">
        <authorList>
            <person name="Xu L."/>
            <person name="Lv Z."/>
        </authorList>
    </citation>
    <scope>NUCLEOTIDE SEQUENCE</scope>
    <source>
        <strain evidence="1">LV_2022a</strain>
    </source>
</reference>
<dbReference type="Gene3D" id="1.25.10.10">
    <property type="entry name" value="Leucine-rich Repeat Variant"/>
    <property type="match status" value="1"/>
</dbReference>